<dbReference type="EMBL" id="PUIA01000016">
    <property type="protein sequence ID" value="PQO38811.1"/>
    <property type="molecule type" value="Genomic_DNA"/>
</dbReference>
<sequence>MLYIAHRINTREQLAVVPLEYGVELDLRDHGNDLILQHDPFQSGERFEDYLAEYRHGLMILNIKSERIEHRVLEMIQGTVDDYFFLDSSYPMIRTLCRQGESKIAVRFSEFEPIESAMALAGDVQWAWIDCFTKMPLTDETYDQLKSHFKLCIVSPELQGRSVETIADFAKSLAPYPVDAICTKRPDLWQAVMSD</sequence>
<dbReference type="AlphaFoldDB" id="A0A2S8G3H6"/>
<protein>
    <recommendedName>
        <fullName evidence="3">Glycerophosphodiester phosphodiesterase</fullName>
    </recommendedName>
</protein>
<reference evidence="1 2" key="1">
    <citation type="submission" date="2018-02" db="EMBL/GenBank/DDBJ databases">
        <title>Comparative genomes isolates from brazilian mangrove.</title>
        <authorList>
            <person name="Araujo J.E."/>
            <person name="Taketani R.G."/>
            <person name="Silva M.C.P."/>
            <person name="Loureco M.V."/>
            <person name="Andreote F.D."/>
        </authorList>
    </citation>
    <scope>NUCLEOTIDE SEQUENCE [LARGE SCALE GENOMIC DNA]</scope>
    <source>
        <strain evidence="1 2">HEX-2 MGV</strain>
    </source>
</reference>
<accession>A0A2S8G3H6</accession>
<evidence type="ECO:0000313" key="1">
    <source>
        <dbReference type="EMBL" id="PQO38811.1"/>
    </source>
</evidence>
<evidence type="ECO:0008006" key="3">
    <source>
        <dbReference type="Google" id="ProtNLM"/>
    </source>
</evidence>
<proteinExistence type="predicted"/>
<evidence type="ECO:0000313" key="2">
    <source>
        <dbReference type="Proteomes" id="UP000240009"/>
    </source>
</evidence>
<comment type="caution">
    <text evidence="1">The sequence shown here is derived from an EMBL/GenBank/DDBJ whole genome shotgun (WGS) entry which is preliminary data.</text>
</comment>
<gene>
    <name evidence="1" type="ORF">C5Y96_02780</name>
</gene>
<organism evidence="1 2">
    <name type="scientific">Blastopirellula marina</name>
    <dbReference type="NCBI Taxonomy" id="124"/>
    <lineage>
        <taxon>Bacteria</taxon>
        <taxon>Pseudomonadati</taxon>
        <taxon>Planctomycetota</taxon>
        <taxon>Planctomycetia</taxon>
        <taxon>Pirellulales</taxon>
        <taxon>Pirellulaceae</taxon>
        <taxon>Blastopirellula</taxon>
    </lineage>
</organism>
<dbReference type="Proteomes" id="UP000240009">
    <property type="component" value="Unassembled WGS sequence"/>
</dbReference>
<dbReference type="OrthoDB" id="9810159at2"/>
<name>A0A2S8G3H6_9BACT</name>
<dbReference type="RefSeq" id="WP_105350011.1">
    <property type="nucleotide sequence ID" value="NZ_PUIA01000016.1"/>
</dbReference>